<evidence type="ECO:0000259" key="10">
    <source>
        <dbReference type="Pfam" id="PF10099"/>
    </source>
</evidence>
<keyword evidence="5 9" id="KW-1133">Transmembrane helix</keyword>
<evidence type="ECO:0000256" key="3">
    <source>
        <dbReference type="ARBA" id="ARBA00022475"/>
    </source>
</evidence>
<keyword evidence="12" id="KW-1185">Reference proteome</keyword>
<evidence type="ECO:0000256" key="1">
    <source>
        <dbReference type="ARBA" id="ARBA00004167"/>
    </source>
</evidence>
<name>A0ABW8I5P9_9BACI</name>
<dbReference type="Pfam" id="PF10099">
    <property type="entry name" value="RskA_C"/>
    <property type="match status" value="1"/>
</dbReference>
<dbReference type="InterPro" id="IPR018764">
    <property type="entry name" value="RskA_C"/>
</dbReference>
<keyword evidence="3" id="KW-1003">Cell membrane</keyword>
<evidence type="ECO:0000256" key="8">
    <source>
        <dbReference type="ARBA" id="ARBA00030803"/>
    </source>
</evidence>
<evidence type="ECO:0000256" key="2">
    <source>
        <dbReference type="ARBA" id="ARBA00004236"/>
    </source>
</evidence>
<dbReference type="Gene3D" id="1.10.10.1320">
    <property type="entry name" value="Anti-sigma factor, zinc-finger domain"/>
    <property type="match status" value="1"/>
</dbReference>
<protein>
    <recommendedName>
        <fullName evidence="8">Regulator of SigK</fullName>
    </recommendedName>
    <alternativeName>
        <fullName evidence="7">Sigma-K anti-sigma factor RskA</fullName>
    </alternativeName>
</protein>
<gene>
    <name evidence="11" type="ORF">QYG89_03885</name>
</gene>
<dbReference type="EMBL" id="JAUIYO010000002">
    <property type="protein sequence ID" value="MFK2824821.1"/>
    <property type="molecule type" value="Genomic_DNA"/>
</dbReference>
<proteinExistence type="predicted"/>
<evidence type="ECO:0000256" key="9">
    <source>
        <dbReference type="SAM" id="Phobius"/>
    </source>
</evidence>
<dbReference type="RefSeq" id="WP_404314774.1">
    <property type="nucleotide sequence ID" value="NZ_JAUIYO010000002.1"/>
</dbReference>
<evidence type="ECO:0000256" key="7">
    <source>
        <dbReference type="ARBA" id="ARBA00029829"/>
    </source>
</evidence>
<dbReference type="InterPro" id="IPR051474">
    <property type="entry name" value="Anti-sigma-K/W_factor"/>
</dbReference>
<evidence type="ECO:0000256" key="4">
    <source>
        <dbReference type="ARBA" id="ARBA00022692"/>
    </source>
</evidence>
<evidence type="ECO:0000313" key="12">
    <source>
        <dbReference type="Proteomes" id="UP001619911"/>
    </source>
</evidence>
<comment type="caution">
    <text evidence="11">The sequence shown here is derived from an EMBL/GenBank/DDBJ whole genome shotgun (WGS) entry which is preliminary data.</text>
</comment>
<keyword evidence="4 9" id="KW-0812">Transmembrane</keyword>
<dbReference type="Proteomes" id="UP001619911">
    <property type="component" value="Unassembled WGS sequence"/>
</dbReference>
<evidence type="ECO:0000256" key="5">
    <source>
        <dbReference type="ARBA" id="ARBA00022989"/>
    </source>
</evidence>
<reference evidence="11 12" key="1">
    <citation type="submission" date="2023-07" db="EMBL/GenBank/DDBJ databases">
        <title>Bacillus lucianemedeirus sp. nov, a new species isolated from an immunobiological production facility.</title>
        <authorList>
            <person name="Costa L.V."/>
            <person name="Miranda R.V.S.L."/>
            <person name="Brandao M.L.L."/>
            <person name="Reis C.M.F."/>
            <person name="Frazao A.M."/>
            <person name="Cruz F.V."/>
            <person name="Baio P.V.P."/>
            <person name="Veras J.F.C."/>
            <person name="Ramos J.N."/>
            <person name="Vieira V."/>
        </authorList>
    </citation>
    <scope>NUCLEOTIDE SEQUENCE [LARGE SCALE GENOMIC DNA]</scope>
    <source>
        <strain evidence="11 12">B190/17</strain>
    </source>
</reference>
<feature type="transmembrane region" description="Helical" evidence="9">
    <location>
        <begin position="94"/>
        <end position="115"/>
    </location>
</feature>
<evidence type="ECO:0000256" key="6">
    <source>
        <dbReference type="ARBA" id="ARBA00023136"/>
    </source>
</evidence>
<dbReference type="PANTHER" id="PTHR37461">
    <property type="entry name" value="ANTI-SIGMA-K FACTOR RSKA"/>
    <property type="match status" value="1"/>
</dbReference>
<feature type="domain" description="Anti-sigma K factor RskA C-terminal" evidence="10">
    <location>
        <begin position="98"/>
        <end position="237"/>
    </location>
</feature>
<accession>A0ABW8I5P9</accession>
<evidence type="ECO:0000313" key="11">
    <source>
        <dbReference type="EMBL" id="MFK2824821.1"/>
    </source>
</evidence>
<organism evidence="11 12">
    <name type="scientific">Bacillus lumedeiriae</name>
    <dbReference type="NCBI Taxonomy" id="3058829"/>
    <lineage>
        <taxon>Bacteria</taxon>
        <taxon>Bacillati</taxon>
        <taxon>Bacillota</taxon>
        <taxon>Bacilli</taxon>
        <taxon>Bacillales</taxon>
        <taxon>Bacillaceae</taxon>
        <taxon>Bacillus</taxon>
    </lineage>
</organism>
<comment type="subcellular location">
    <subcellularLocation>
        <location evidence="2">Cell membrane</location>
    </subcellularLocation>
    <subcellularLocation>
        <location evidence="1">Membrane</location>
        <topology evidence="1">Single-pass membrane protein</topology>
    </subcellularLocation>
</comment>
<dbReference type="InterPro" id="IPR041916">
    <property type="entry name" value="Anti_sigma_zinc_sf"/>
</dbReference>
<sequence>MERMCDHLLSFIADELGERDKRKFEEHMQQCTKCSKEYENMTDVWHSLYLDIEEQEVPESLKADVMEFVFNNEKKSRKESFKITKWLGLFSRQFSPTAMVTVLLLMGLSISLAFANSKMQDELTAVYTKNEQPIEVLSTLSLQAVNPVNERINTGGAAFIIQQGERKSLVVQLKDLPKLQGSEVYQVWLLKNGKRKNAGIFKPDERGSGMLTYQFAQDTEFDQIGITVEPDEYSLEPRGEKIVGS</sequence>
<dbReference type="PANTHER" id="PTHR37461:SF1">
    <property type="entry name" value="ANTI-SIGMA-K FACTOR RSKA"/>
    <property type="match status" value="1"/>
</dbReference>
<keyword evidence="6 9" id="KW-0472">Membrane</keyword>